<evidence type="ECO:0000313" key="3">
    <source>
        <dbReference type="EMBL" id="UEX89673.1"/>
    </source>
</evidence>
<evidence type="ECO:0000256" key="2">
    <source>
        <dbReference type="SAM" id="SignalP"/>
    </source>
</evidence>
<evidence type="ECO:0000256" key="1">
    <source>
        <dbReference type="SAM" id="Coils"/>
    </source>
</evidence>
<feature type="signal peptide" evidence="2">
    <location>
        <begin position="1"/>
        <end position="21"/>
    </location>
</feature>
<keyword evidence="2" id="KW-0732">Signal</keyword>
<keyword evidence="1" id="KW-0175">Coiled coil</keyword>
<protein>
    <recommendedName>
        <fullName evidence="5">Lipoprotein</fullName>
    </recommendedName>
</protein>
<feature type="chain" id="PRO_5046957650" description="Lipoprotein" evidence="2">
    <location>
        <begin position="22"/>
        <end position="190"/>
    </location>
</feature>
<name>A0ABY3PBI6_9STAP</name>
<dbReference type="Proteomes" id="UP001197626">
    <property type="component" value="Chromosome"/>
</dbReference>
<accession>A0ABY3PBI6</accession>
<dbReference type="PROSITE" id="PS51257">
    <property type="entry name" value="PROKAR_LIPOPROTEIN"/>
    <property type="match status" value="1"/>
</dbReference>
<sequence length="190" mass="21837">MKFKQIAVISLSSFLVLSACGQNDSNSKKEAKSENHQKEDELKKYKANLKAFVNRELDAYDNFSEKVSIVDASNPKKFVKTIKTQANIFEKSRKSFESQKYDAKVPEDLKDIEKRFLQSNQTIGGFFNNLGTDTEKLINNEISADEYEKNMDKNTKTLDEYNLDKVSIHDVEKYLGKETAEKVEKIVKTK</sequence>
<dbReference type="EMBL" id="CP086654">
    <property type="protein sequence ID" value="UEX89673.1"/>
    <property type="molecule type" value="Genomic_DNA"/>
</dbReference>
<reference evidence="3 4" key="1">
    <citation type="journal article" date="2022" name="Pathogens">
        <title>Staphylococcus ratti sp. nov. Isolated from a Lab Rat.</title>
        <authorList>
            <person name="Kovarovic V."/>
            <person name="Sedlacek I."/>
            <person name="Petras P."/>
            <person name="Kralova S."/>
            <person name="Maslanova I."/>
            <person name="Svec P."/>
            <person name="Neumann-Schaal M."/>
            <person name="Botka T."/>
            <person name="Gelbicova T."/>
            <person name="Stankova E."/>
            <person name="Doskar J."/>
            <person name="Pantucek R."/>
        </authorList>
    </citation>
    <scope>NUCLEOTIDE SEQUENCE [LARGE SCALE GENOMIC DNA]</scope>
    <source>
        <strain evidence="3 4">CCM 9025</strain>
    </source>
</reference>
<organism evidence="3 4">
    <name type="scientific">Staphylococcus ratti</name>
    <dbReference type="NCBI Taxonomy" id="2892440"/>
    <lineage>
        <taxon>Bacteria</taxon>
        <taxon>Bacillati</taxon>
        <taxon>Bacillota</taxon>
        <taxon>Bacilli</taxon>
        <taxon>Bacillales</taxon>
        <taxon>Staphylococcaceae</taxon>
        <taxon>Staphylococcus</taxon>
    </lineage>
</organism>
<keyword evidence="4" id="KW-1185">Reference proteome</keyword>
<proteinExistence type="predicted"/>
<gene>
    <name evidence="3" type="ORF">LN051_08860</name>
</gene>
<evidence type="ECO:0008006" key="5">
    <source>
        <dbReference type="Google" id="ProtNLM"/>
    </source>
</evidence>
<dbReference type="RefSeq" id="WP_229292178.1">
    <property type="nucleotide sequence ID" value="NZ_CP086654.1"/>
</dbReference>
<feature type="coiled-coil region" evidence="1">
    <location>
        <begin position="28"/>
        <end position="55"/>
    </location>
</feature>
<evidence type="ECO:0000313" key="4">
    <source>
        <dbReference type="Proteomes" id="UP001197626"/>
    </source>
</evidence>